<organism evidence="1 3">
    <name type="scientific">Athelia psychrophila</name>
    <dbReference type="NCBI Taxonomy" id="1759441"/>
    <lineage>
        <taxon>Eukaryota</taxon>
        <taxon>Fungi</taxon>
        <taxon>Dikarya</taxon>
        <taxon>Basidiomycota</taxon>
        <taxon>Agaricomycotina</taxon>
        <taxon>Agaricomycetes</taxon>
        <taxon>Agaricomycetidae</taxon>
        <taxon>Atheliales</taxon>
        <taxon>Atheliaceae</taxon>
        <taxon>Athelia</taxon>
    </lineage>
</organism>
<name>A0A167SVE9_9AGAM</name>
<sequence length="98" mass="10742">MSANRGHWHGISSITSSHSAQHTLLARPEMHELVCISTKAAVFLNSTTHYIISSACSSSLRWIVMGFGVTMVNAPIHGHHLRRDDYTEPTDGTPTAED</sequence>
<accession>A0A167SVE9</accession>
<dbReference type="EMBL" id="KV418746">
    <property type="protein sequence ID" value="KZP02284.1"/>
    <property type="molecule type" value="Genomic_DNA"/>
</dbReference>
<evidence type="ECO:0000313" key="2">
    <source>
        <dbReference type="EMBL" id="KZP02285.1"/>
    </source>
</evidence>
<dbReference type="Proteomes" id="UP000076532">
    <property type="component" value="Unassembled WGS sequence"/>
</dbReference>
<gene>
    <name evidence="2" type="ORF">FIBSPDRAFT_1055966</name>
    <name evidence="1" type="ORF">FIBSPDRAFT_1055969</name>
</gene>
<reference evidence="1 3" key="1">
    <citation type="journal article" date="2016" name="Mol. Biol. Evol.">
        <title>Comparative Genomics of Early-Diverging Mushroom-Forming Fungi Provides Insights into the Origins of Lignocellulose Decay Capabilities.</title>
        <authorList>
            <person name="Nagy L.G."/>
            <person name="Riley R."/>
            <person name="Tritt A."/>
            <person name="Adam C."/>
            <person name="Daum C."/>
            <person name="Floudas D."/>
            <person name="Sun H."/>
            <person name="Yadav J.S."/>
            <person name="Pangilinan J."/>
            <person name="Larsson K.H."/>
            <person name="Matsuura K."/>
            <person name="Barry K."/>
            <person name="Labutti K."/>
            <person name="Kuo R."/>
            <person name="Ohm R.A."/>
            <person name="Bhattacharya S.S."/>
            <person name="Shirouzu T."/>
            <person name="Yoshinaga Y."/>
            <person name="Martin F.M."/>
            <person name="Grigoriev I.V."/>
            <person name="Hibbett D.S."/>
        </authorList>
    </citation>
    <scope>NUCLEOTIDE SEQUENCE [LARGE SCALE GENOMIC DNA]</scope>
    <source>
        <strain evidence="1 3">CBS 109695</strain>
    </source>
</reference>
<evidence type="ECO:0000313" key="1">
    <source>
        <dbReference type="EMBL" id="KZP02284.1"/>
    </source>
</evidence>
<protein>
    <submittedName>
        <fullName evidence="1">Uncharacterized protein</fullName>
    </submittedName>
</protein>
<dbReference type="AlphaFoldDB" id="A0A167SVE9"/>
<proteinExistence type="predicted"/>
<keyword evidence="3" id="KW-1185">Reference proteome</keyword>
<evidence type="ECO:0000313" key="3">
    <source>
        <dbReference type="Proteomes" id="UP000076532"/>
    </source>
</evidence>
<dbReference type="EMBL" id="KV418745">
    <property type="protein sequence ID" value="KZP02285.1"/>
    <property type="molecule type" value="Genomic_DNA"/>
</dbReference>